<dbReference type="AlphaFoldDB" id="A0A388T1D3"/>
<protein>
    <submittedName>
        <fullName evidence="1">Uncharacterized protein</fullName>
    </submittedName>
</protein>
<reference evidence="1 2" key="1">
    <citation type="submission" date="2018-07" db="EMBL/GenBank/DDBJ databases">
        <title>Whole Genome Shotgun Sequence of Streptomyces spongiicola strain 531S.</title>
        <authorList>
            <person name="Dohra H."/>
            <person name="Kodani S."/>
        </authorList>
    </citation>
    <scope>NUCLEOTIDE SEQUENCE [LARGE SCALE GENOMIC DNA]</scope>
    <source>
        <strain evidence="1 2">531S</strain>
    </source>
</reference>
<gene>
    <name evidence="1" type="ORF">SSP531S_38050</name>
</gene>
<comment type="caution">
    <text evidence="1">The sequence shown here is derived from an EMBL/GenBank/DDBJ whole genome shotgun (WGS) entry which is preliminary data.</text>
</comment>
<proteinExistence type="predicted"/>
<organism evidence="1 2">
    <name type="scientific">Streptomyces spongiicola</name>
    <dbReference type="NCBI Taxonomy" id="1690221"/>
    <lineage>
        <taxon>Bacteria</taxon>
        <taxon>Bacillati</taxon>
        <taxon>Actinomycetota</taxon>
        <taxon>Actinomycetes</taxon>
        <taxon>Kitasatosporales</taxon>
        <taxon>Streptomycetaceae</taxon>
        <taxon>Streptomyces</taxon>
    </lineage>
</organism>
<accession>A0A388T1D3</accession>
<name>A0A388T1D3_9ACTN</name>
<dbReference type="Proteomes" id="UP000265354">
    <property type="component" value="Unassembled WGS sequence"/>
</dbReference>
<dbReference type="EMBL" id="BGZL01000010">
    <property type="protein sequence ID" value="GBQ02346.1"/>
    <property type="molecule type" value="Genomic_DNA"/>
</dbReference>
<evidence type="ECO:0000313" key="2">
    <source>
        <dbReference type="Proteomes" id="UP000265354"/>
    </source>
</evidence>
<sequence>MEEGIVDAALAAGLDASAVEALRETAAVNDLDYKLDRWLVNGRSRATVAMVFENDRRMGRSLRLLLKVPATDDTGIRLTKTEYALHSRAYAEASAEFAKAHLTKPAREPVRLGGGRFLTFQHVAGDDLESVEVLTVLLDSVLGTPSEETAGTACTSAEFAGICGTLVSGVLGGWNGRPLTARGELTVAEFLRLHIQDQLEPGGRLHALSREHRTDLIEIAGESRPLVNPFALARGALFGDRRLVRALVGRTHGDLHTDNALVRVRPAIDAAAFHLIDLALYESEGPVTRDPAHLLLYILARRMDTLSASQREALLDYVLAPDERLAGRLPNWLVEVITSLDRAFLGWLEGSGLQPEWRRQRLLSLAGCAMLFLGRKSTNREDHPWFMRLAARAADRFAAMPGVPAPDPDAAPPVAERPPAWRSLPEPLPVTWLSGLLRPRTAARTAARTAVELHLVPYPPLELPAATRPEALEERLLTAGRDARLFGEEEKVDQEDPAVAAGSSGAGLALTRTGQLSAWTGLPHDEWGPVLDRDDLAERLRTLLDALLRVPRPGSADFGIALGIETGGLVVSAGHAHAPPHDATRPRRMAGPPRLLADEILARHELASRGSEVADALVERLLTAFYRGADER</sequence>
<evidence type="ECO:0000313" key="1">
    <source>
        <dbReference type="EMBL" id="GBQ02346.1"/>
    </source>
</evidence>